<dbReference type="Proteomes" id="UP000245489">
    <property type="component" value="Unassembled WGS sequence"/>
</dbReference>
<keyword evidence="2" id="KW-0808">Transferase</keyword>
<evidence type="ECO:0000259" key="1">
    <source>
        <dbReference type="Pfam" id="PF13657"/>
    </source>
</evidence>
<comment type="caution">
    <text evidence="2">The sequence shown here is derived from an EMBL/GenBank/DDBJ whole genome shotgun (WGS) entry which is preliminary data.</text>
</comment>
<reference evidence="2 3" key="1">
    <citation type="submission" date="2018-05" db="EMBL/GenBank/DDBJ databases">
        <title>Genomic Encyclopedia of Archaeal and Bacterial Type Strains, Phase II (KMG-II): from individual species to whole genera.</title>
        <authorList>
            <person name="Goeker M."/>
        </authorList>
    </citation>
    <scope>NUCLEOTIDE SEQUENCE [LARGE SCALE GENOMIC DNA]</scope>
    <source>
        <strain evidence="2 3">DSM 22214</strain>
    </source>
</reference>
<dbReference type="EMBL" id="QGGO01000036">
    <property type="protein sequence ID" value="PWK17307.1"/>
    <property type="molecule type" value="Genomic_DNA"/>
</dbReference>
<feature type="domain" description="HipA N-terminal subdomain 1" evidence="1">
    <location>
        <begin position="4"/>
        <end position="103"/>
    </location>
</feature>
<dbReference type="OrthoDB" id="196808at2"/>
<gene>
    <name evidence="2" type="ORF">LV89_04408</name>
</gene>
<name>A0A316DG78_9BACT</name>
<organism evidence="2 3">
    <name type="scientific">Arcicella aurantiaca</name>
    <dbReference type="NCBI Taxonomy" id="591202"/>
    <lineage>
        <taxon>Bacteria</taxon>
        <taxon>Pseudomonadati</taxon>
        <taxon>Bacteroidota</taxon>
        <taxon>Cytophagia</taxon>
        <taxon>Cytophagales</taxon>
        <taxon>Flectobacillaceae</taxon>
        <taxon>Arcicella</taxon>
    </lineage>
</organism>
<proteinExistence type="predicted"/>
<dbReference type="RefSeq" id="WP_109745063.1">
    <property type="nucleotide sequence ID" value="NZ_QGGO01000036.1"/>
</dbReference>
<accession>A0A316DG78</accession>
<keyword evidence="3" id="KW-1185">Reference proteome</keyword>
<dbReference type="GO" id="GO:0016301">
    <property type="term" value="F:kinase activity"/>
    <property type="evidence" value="ECO:0007669"/>
    <property type="project" value="UniProtKB-KW"/>
</dbReference>
<dbReference type="AlphaFoldDB" id="A0A316DG78"/>
<dbReference type="InterPro" id="IPR017508">
    <property type="entry name" value="HipA_N1"/>
</dbReference>
<sequence>MRQLAVYRNNILAGILTEESRQNYRFEYEDKYFSSPDCQDISLTFPKNKQVFQSDFLFPFFYNMLSEGVNRKLQCVLFKIDENDSFGLLAKTSQFDTIGAITVKPLPL</sequence>
<keyword evidence="2" id="KW-0418">Kinase</keyword>
<evidence type="ECO:0000313" key="2">
    <source>
        <dbReference type="EMBL" id="PWK17307.1"/>
    </source>
</evidence>
<evidence type="ECO:0000313" key="3">
    <source>
        <dbReference type="Proteomes" id="UP000245489"/>
    </source>
</evidence>
<protein>
    <submittedName>
        <fullName evidence="2">Serine/threonine-protein kinase HipA</fullName>
    </submittedName>
</protein>
<dbReference type="NCBIfam" id="TIGR03071">
    <property type="entry name" value="couple_hipA"/>
    <property type="match status" value="1"/>
</dbReference>
<dbReference type="Pfam" id="PF13657">
    <property type="entry name" value="Couple_hipA"/>
    <property type="match status" value="1"/>
</dbReference>